<name>A0A4U0QQI9_9RHOB</name>
<dbReference type="PROSITE" id="PS51007">
    <property type="entry name" value="CYTC"/>
    <property type="match status" value="1"/>
</dbReference>
<dbReference type="InterPro" id="IPR036909">
    <property type="entry name" value="Cyt_c-like_dom_sf"/>
</dbReference>
<evidence type="ECO:0000256" key="4">
    <source>
        <dbReference type="PROSITE-ProRule" id="PRU00433"/>
    </source>
</evidence>
<evidence type="ECO:0000313" key="8">
    <source>
        <dbReference type="Proteomes" id="UP000306223"/>
    </source>
</evidence>
<dbReference type="AlphaFoldDB" id="A0A4U0QQI9"/>
<evidence type="ECO:0000256" key="1">
    <source>
        <dbReference type="ARBA" id="ARBA00022617"/>
    </source>
</evidence>
<dbReference type="InterPro" id="IPR009056">
    <property type="entry name" value="Cyt_c-like_dom"/>
</dbReference>
<gene>
    <name evidence="7" type="ORF">FA740_10330</name>
</gene>
<dbReference type="Gene3D" id="1.10.760.10">
    <property type="entry name" value="Cytochrome c-like domain"/>
    <property type="match status" value="1"/>
</dbReference>
<protein>
    <submittedName>
        <fullName evidence="7">Cytochrome C</fullName>
    </submittedName>
</protein>
<keyword evidence="2 4" id="KW-0479">Metal-binding</keyword>
<evidence type="ECO:0000256" key="5">
    <source>
        <dbReference type="SAM" id="SignalP"/>
    </source>
</evidence>
<evidence type="ECO:0000259" key="6">
    <source>
        <dbReference type="PROSITE" id="PS51007"/>
    </source>
</evidence>
<organism evidence="7 8">
    <name type="scientific">Paracoccus hibiscisoli</name>
    <dbReference type="NCBI Taxonomy" id="2023261"/>
    <lineage>
        <taxon>Bacteria</taxon>
        <taxon>Pseudomonadati</taxon>
        <taxon>Pseudomonadota</taxon>
        <taxon>Alphaproteobacteria</taxon>
        <taxon>Rhodobacterales</taxon>
        <taxon>Paracoccaceae</taxon>
        <taxon>Paracoccus</taxon>
    </lineage>
</organism>
<evidence type="ECO:0000256" key="2">
    <source>
        <dbReference type="ARBA" id="ARBA00022723"/>
    </source>
</evidence>
<keyword evidence="1 4" id="KW-0349">Heme</keyword>
<keyword evidence="3 4" id="KW-0408">Iron</keyword>
<comment type="caution">
    <text evidence="7">The sequence shown here is derived from an EMBL/GenBank/DDBJ whole genome shotgun (WGS) entry which is preliminary data.</text>
</comment>
<dbReference type="Proteomes" id="UP000306223">
    <property type="component" value="Unassembled WGS sequence"/>
</dbReference>
<evidence type="ECO:0000313" key="7">
    <source>
        <dbReference type="EMBL" id="TJZ84223.1"/>
    </source>
</evidence>
<keyword evidence="5" id="KW-0732">Signal</keyword>
<dbReference type="RefSeq" id="WP_136856692.1">
    <property type="nucleotide sequence ID" value="NZ_SUNH01000013.1"/>
</dbReference>
<dbReference type="EMBL" id="SUNH01000013">
    <property type="protein sequence ID" value="TJZ84223.1"/>
    <property type="molecule type" value="Genomic_DNA"/>
</dbReference>
<dbReference type="GO" id="GO:0009055">
    <property type="term" value="F:electron transfer activity"/>
    <property type="evidence" value="ECO:0007669"/>
    <property type="project" value="InterPro"/>
</dbReference>
<feature type="domain" description="Cytochrome c" evidence="6">
    <location>
        <begin position="24"/>
        <end position="140"/>
    </location>
</feature>
<dbReference type="OrthoDB" id="9805828at2"/>
<feature type="signal peptide" evidence="5">
    <location>
        <begin position="1"/>
        <end position="20"/>
    </location>
</feature>
<proteinExistence type="predicted"/>
<dbReference type="GO" id="GO:0020037">
    <property type="term" value="F:heme binding"/>
    <property type="evidence" value="ECO:0007669"/>
    <property type="project" value="InterPro"/>
</dbReference>
<feature type="chain" id="PRO_5020555113" evidence="5">
    <location>
        <begin position="21"/>
        <end position="146"/>
    </location>
</feature>
<evidence type="ECO:0000256" key="3">
    <source>
        <dbReference type="ARBA" id="ARBA00023004"/>
    </source>
</evidence>
<keyword evidence="8" id="KW-1185">Reference proteome</keyword>
<sequence length="146" mass="15499">MRSAIVGALLGATLAIPAVAQETGDPVAGESEFRKCRACHMIQDASGTDIVKGGATGPNLWNIIGSPIAEEEGYRYGDGLLAAKAANPDLVWTEEEMIAYVTDPTVWVREKSGDDSARSKMTFKLNRNQADLAAYLTTVSPDAPAE</sequence>
<reference evidence="7 8" key="1">
    <citation type="submission" date="2019-04" db="EMBL/GenBank/DDBJ databases">
        <authorList>
            <person name="Li J."/>
        </authorList>
    </citation>
    <scope>NUCLEOTIDE SEQUENCE [LARGE SCALE GENOMIC DNA]</scope>
    <source>
        <strain evidence="7 8">CCTCC AB2016182</strain>
    </source>
</reference>
<accession>A0A4U0QQI9</accession>
<dbReference type="SUPFAM" id="SSF46626">
    <property type="entry name" value="Cytochrome c"/>
    <property type="match status" value="1"/>
</dbReference>
<dbReference type="GO" id="GO:0046872">
    <property type="term" value="F:metal ion binding"/>
    <property type="evidence" value="ECO:0007669"/>
    <property type="project" value="UniProtKB-KW"/>
</dbReference>